<organism evidence="1 2">
    <name type="scientific">Aspergillus lucknowensis</name>
    <dbReference type="NCBI Taxonomy" id="176173"/>
    <lineage>
        <taxon>Eukaryota</taxon>
        <taxon>Fungi</taxon>
        <taxon>Dikarya</taxon>
        <taxon>Ascomycota</taxon>
        <taxon>Pezizomycotina</taxon>
        <taxon>Eurotiomycetes</taxon>
        <taxon>Eurotiomycetidae</taxon>
        <taxon>Eurotiales</taxon>
        <taxon>Aspergillaceae</taxon>
        <taxon>Aspergillus</taxon>
        <taxon>Aspergillus subgen. Nidulantes</taxon>
    </lineage>
</organism>
<comment type="caution">
    <text evidence="1">The sequence shown here is derived from an EMBL/GenBank/DDBJ whole genome shotgun (WGS) entry which is preliminary data.</text>
</comment>
<dbReference type="RefSeq" id="XP_070889757.1">
    <property type="nucleotide sequence ID" value="XM_071032279.1"/>
</dbReference>
<evidence type="ECO:0000313" key="1">
    <source>
        <dbReference type="EMBL" id="KAL2870778.1"/>
    </source>
</evidence>
<keyword evidence="2" id="KW-1185">Reference proteome</keyword>
<protein>
    <submittedName>
        <fullName evidence="1">Uncharacterized protein</fullName>
    </submittedName>
</protein>
<name>A0ABR4M306_9EURO</name>
<dbReference type="EMBL" id="JBFXLQ010000005">
    <property type="protein sequence ID" value="KAL2870778.1"/>
    <property type="molecule type" value="Genomic_DNA"/>
</dbReference>
<reference evidence="1 2" key="1">
    <citation type="submission" date="2024-07" db="EMBL/GenBank/DDBJ databases">
        <title>Section-level genome sequencing and comparative genomics of Aspergillus sections Usti and Cavernicolus.</title>
        <authorList>
            <consortium name="Lawrence Berkeley National Laboratory"/>
            <person name="Nybo J.L."/>
            <person name="Vesth T.C."/>
            <person name="Theobald S."/>
            <person name="Frisvad J.C."/>
            <person name="Larsen T.O."/>
            <person name="Kjaerboelling I."/>
            <person name="Rothschild-Mancinelli K."/>
            <person name="Lyhne E.K."/>
            <person name="Kogle M.E."/>
            <person name="Barry K."/>
            <person name="Clum A."/>
            <person name="Na H."/>
            <person name="Ledsgaard L."/>
            <person name="Lin J."/>
            <person name="Lipzen A."/>
            <person name="Kuo A."/>
            <person name="Riley R."/>
            <person name="Mondo S."/>
            <person name="Labutti K."/>
            <person name="Haridas S."/>
            <person name="Pangalinan J."/>
            <person name="Salamov A.A."/>
            <person name="Simmons B.A."/>
            <person name="Magnuson J.K."/>
            <person name="Chen J."/>
            <person name="Drula E."/>
            <person name="Henrissat B."/>
            <person name="Wiebenga A."/>
            <person name="Lubbers R.J."/>
            <person name="Gomes A.C."/>
            <person name="Macurrencykelacurrency M.R."/>
            <person name="Stajich J."/>
            <person name="Grigoriev I.V."/>
            <person name="Mortensen U.H."/>
            <person name="De Vries R.P."/>
            <person name="Baker S.E."/>
            <person name="Andersen M.R."/>
        </authorList>
    </citation>
    <scope>NUCLEOTIDE SEQUENCE [LARGE SCALE GENOMIC DNA]</scope>
    <source>
        <strain evidence="1 2">CBS 449.75</strain>
    </source>
</reference>
<dbReference type="Gene3D" id="3.30.70.100">
    <property type="match status" value="1"/>
</dbReference>
<evidence type="ECO:0000313" key="2">
    <source>
        <dbReference type="Proteomes" id="UP001610432"/>
    </source>
</evidence>
<accession>A0ABR4M306</accession>
<proteinExistence type="predicted"/>
<dbReference type="GeneID" id="98147351"/>
<sequence>MPHVTEFIYFHVKPSVKPEDSSNDEGAALLQVFRATTQQSGHLGSAWGRTREDVNVIVWAIDWSDAHSGIQQTNSPLTPFLHEKTQITTLFTTLQPTDSNDSLATETLLSNSITELAPLPFPTSLSPQDRSSLSADLVAFRKALAEEVEEKVRAKSFLLGQVERPGEFKHGKNESGQAFVQLLAVGWESYEQHQDARGTDATG</sequence>
<gene>
    <name evidence="1" type="ORF">BJX67DRAFT_378101</name>
</gene>
<dbReference type="Proteomes" id="UP001610432">
    <property type="component" value="Unassembled WGS sequence"/>
</dbReference>